<feature type="region of interest" description="Disordered" evidence="2">
    <location>
        <begin position="1"/>
        <end position="24"/>
    </location>
</feature>
<evidence type="ECO:0000313" key="5">
    <source>
        <dbReference type="Proteomes" id="UP001589894"/>
    </source>
</evidence>
<organism evidence="4 5">
    <name type="scientific">Plantactinospora siamensis</name>
    <dbReference type="NCBI Taxonomy" id="555372"/>
    <lineage>
        <taxon>Bacteria</taxon>
        <taxon>Bacillati</taxon>
        <taxon>Actinomycetota</taxon>
        <taxon>Actinomycetes</taxon>
        <taxon>Micromonosporales</taxon>
        <taxon>Micromonosporaceae</taxon>
        <taxon>Plantactinospora</taxon>
    </lineage>
</organism>
<feature type="domain" description="Histidine kinase/HSP90-like ATPase" evidence="3">
    <location>
        <begin position="27"/>
        <end position="136"/>
    </location>
</feature>
<reference evidence="4 5" key="1">
    <citation type="submission" date="2024-09" db="EMBL/GenBank/DDBJ databases">
        <authorList>
            <person name="Sun Q."/>
            <person name="Mori K."/>
        </authorList>
    </citation>
    <scope>NUCLEOTIDE SEQUENCE [LARGE SCALE GENOMIC DNA]</scope>
    <source>
        <strain evidence="4 5">TBRC 2205</strain>
    </source>
</reference>
<dbReference type="EMBL" id="JBHLUE010000007">
    <property type="protein sequence ID" value="MFC0564564.1"/>
    <property type="molecule type" value="Genomic_DNA"/>
</dbReference>
<proteinExistence type="predicted"/>
<evidence type="ECO:0000313" key="4">
    <source>
        <dbReference type="EMBL" id="MFC0564564.1"/>
    </source>
</evidence>
<evidence type="ECO:0000256" key="2">
    <source>
        <dbReference type="SAM" id="MobiDB-lite"/>
    </source>
</evidence>
<keyword evidence="4" id="KW-0547">Nucleotide-binding</keyword>
<dbReference type="CDD" id="cd16936">
    <property type="entry name" value="HATPase_RsbW-like"/>
    <property type="match status" value="1"/>
</dbReference>
<dbReference type="GO" id="GO:0005524">
    <property type="term" value="F:ATP binding"/>
    <property type="evidence" value="ECO:0007669"/>
    <property type="project" value="UniProtKB-KW"/>
</dbReference>
<evidence type="ECO:0000259" key="3">
    <source>
        <dbReference type="Pfam" id="PF13581"/>
    </source>
</evidence>
<gene>
    <name evidence="4" type="ORF">ACFFHU_10510</name>
</gene>
<protein>
    <submittedName>
        <fullName evidence="4">ATP-binding protein</fullName>
    </submittedName>
</protein>
<dbReference type="PANTHER" id="PTHR35526:SF3">
    <property type="entry name" value="ANTI-SIGMA-F FACTOR RSBW"/>
    <property type="match status" value="1"/>
</dbReference>
<dbReference type="RefSeq" id="WP_377337680.1">
    <property type="nucleotide sequence ID" value="NZ_JBHLUE010000007.1"/>
</dbReference>
<keyword evidence="1" id="KW-0723">Serine/threonine-protein kinase</keyword>
<accession>A0ABV6NV28</accession>
<evidence type="ECO:0000256" key="1">
    <source>
        <dbReference type="ARBA" id="ARBA00022527"/>
    </source>
</evidence>
<name>A0ABV6NV28_9ACTN</name>
<dbReference type="SUPFAM" id="SSF55874">
    <property type="entry name" value="ATPase domain of HSP90 chaperone/DNA topoisomerase II/histidine kinase"/>
    <property type="match status" value="1"/>
</dbReference>
<dbReference type="PANTHER" id="PTHR35526">
    <property type="entry name" value="ANTI-SIGMA-F FACTOR RSBW-RELATED"/>
    <property type="match status" value="1"/>
</dbReference>
<keyword evidence="5" id="KW-1185">Reference proteome</keyword>
<dbReference type="InterPro" id="IPR050267">
    <property type="entry name" value="Anti-sigma-factor_SerPK"/>
</dbReference>
<dbReference type="Pfam" id="PF13581">
    <property type="entry name" value="HATPase_c_2"/>
    <property type="match status" value="1"/>
</dbReference>
<sequence>MSDTDAGKLRARRSRPDEPSGISYHQPGDLAVVRAFVHDRAVASGLSAERAELLVLAVSELATNTLQHAAGGGRVTVRVEGDEVVCEVVDRGAARTFGREMPDAVQPRGRGLAIVERLCDGVSTATRPDGTAVVLRLRR</sequence>
<keyword evidence="4" id="KW-0067">ATP-binding</keyword>
<comment type="caution">
    <text evidence="4">The sequence shown here is derived from an EMBL/GenBank/DDBJ whole genome shotgun (WGS) entry which is preliminary data.</text>
</comment>
<feature type="compositionally biased region" description="Basic and acidic residues" evidence="2">
    <location>
        <begin position="1"/>
        <end position="18"/>
    </location>
</feature>
<dbReference type="Proteomes" id="UP001589894">
    <property type="component" value="Unassembled WGS sequence"/>
</dbReference>
<dbReference type="InterPro" id="IPR036890">
    <property type="entry name" value="HATPase_C_sf"/>
</dbReference>
<keyword evidence="1" id="KW-0418">Kinase</keyword>
<dbReference type="Gene3D" id="3.30.565.10">
    <property type="entry name" value="Histidine kinase-like ATPase, C-terminal domain"/>
    <property type="match status" value="1"/>
</dbReference>
<keyword evidence="1" id="KW-0808">Transferase</keyword>
<dbReference type="InterPro" id="IPR003594">
    <property type="entry name" value="HATPase_dom"/>
</dbReference>